<evidence type="ECO:0000256" key="1">
    <source>
        <dbReference type="ARBA" id="ARBA00022603"/>
    </source>
</evidence>
<dbReference type="GO" id="GO:0032259">
    <property type="term" value="P:methylation"/>
    <property type="evidence" value="ECO:0007669"/>
    <property type="project" value="UniProtKB-KW"/>
</dbReference>
<dbReference type="PATRIC" id="fig|796941.3.peg.1403"/>
<dbReference type="InterPro" id="IPR018117">
    <property type="entry name" value="C5_DNA_meth_AS"/>
</dbReference>
<evidence type="ECO:0000256" key="4">
    <source>
        <dbReference type="ARBA" id="ARBA00022747"/>
    </source>
</evidence>
<evidence type="ECO:0000313" key="9">
    <source>
        <dbReference type="Proteomes" id="UP000005244"/>
    </source>
</evidence>
<evidence type="ECO:0000313" key="8">
    <source>
        <dbReference type="EMBL" id="EJU22036.1"/>
    </source>
</evidence>
<dbReference type="SUPFAM" id="SSF53335">
    <property type="entry name" value="S-adenosyl-L-methionine-dependent methyltransferases"/>
    <property type="match status" value="1"/>
</dbReference>
<evidence type="ECO:0000256" key="2">
    <source>
        <dbReference type="ARBA" id="ARBA00022679"/>
    </source>
</evidence>
<keyword evidence="1 5" id="KW-0489">Methyltransferase</keyword>
<dbReference type="InterPro" id="IPR031303">
    <property type="entry name" value="C5_meth_CS"/>
</dbReference>
<keyword evidence="4" id="KW-0680">Restriction system</keyword>
<reference evidence="8 9" key="1">
    <citation type="submission" date="2012-07" db="EMBL/GenBank/DDBJ databases">
        <authorList>
            <person name="Durkin A.S."/>
            <person name="McCorrison J."/>
            <person name="Torralba M."/>
            <person name="Gillis M."/>
            <person name="Methe B."/>
            <person name="Sutton G."/>
            <person name="Nelson K.E."/>
        </authorList>
    </citation>
    <scope>NUCLEOTIDE SEQUENCE [LARGE SCALE GENOMIC DNA]</scope>
    <source>
        <strain evidence="8 9">OBRC8</strain>
    </source>
</reference>
<comment type="similarity">
    <text evidence="5 6">Belongs to the class I-like SAM-binding methyltransferase superfamily. C5-methyltransferase family.</text>
</comment>
<dbReference type="GO" id="GO:0009307">
    <property type="term" value="P:DNA restriction-modification system"/>
    <property type="evidence" value="ECO:0007669"/>
    <property type="project" value="UniProtKB-KW"/>
</dbReference>
<comment type="catalytic activity">
    <reaction evidence="7">
        <text>a 2'-deoxycytidine in DNA + S-adenosyl-L-methionine = a 5-methyl-2'-deoxycytidine in DNA + S-adenosyl-L-homocysteine + H(+)</text>
        <dbReference type="Rhea" id="RHEA:13681"/>
        <dbReference type="Rhea" id="RHEA-COMP:11369"/>
        <dbReference type="Rhea" id="RHEA-COMP:11370"/>
        <dbReference type="ChEBI" id="CHEBI:15378"/>
        <dbReference type="ChEBI" id="CHEBI:57856"/>
        <dbReference type="ChEBI" id="CHEBI:59789"/>
        <dbReference type="ChEBI" id="CHEBI:85452"/>
        <dbReference type="ChEBI" id="CHEBI:85454"/>
        <dbReference type="EC" id="2.1.1.37"/>
    </reaction>
</comment>
<dbReference type="Pfam" id="PF00145">
    <property type="entry name" value="DNA_methylase"/>
    <property type="match status" value="2"/>
</dbReference>
<evidence type="ECO:0000256" key="5">
    <source>
        <dbReference type="PROSITE-ProRule" id="PRU01016"/>
    </source>
</evidence>
<dbReference type="InterPro" id="IPR001525">
    <property type="entry name" value="C5_MeTfrase"/>
</dbReference>
<comment type="caution">
    <text evidence="8">The sequence shown here is derived from an EMBL/GenBank/DDBJ whole genome shotgun (WGS) entry which is preliminary data.</text>
</comment>
<dbReference type="PROSITE" id="PS00094">
    <property type="entry name" value="C5_MTASE_1"/>
    <property type="match status" value="1"/>
</dbReference>
<keyword evidence="9" id="KW-1185">Reference proteome</keyword>
<keyword evidence="3 5" id="KW-0949">S-adenosyl-L-methionine</keyword>
<evidence type="ECO:0000256" key="6">
    <source>
        <dbReference type="RuleBase" id="RU000416"/>
    </source>
</evidence>
<dbReference type="PROSITE" id="PS00095">
    <property type="entry name" value="C5_MTASE_2"/>
    <property type="match status" value="1"/>
</dbReference>
<feature type="active site" evidence="5">
    <location>
        <position position="75"/>
    </location>
</feature>
<sequence length="315" mass="35843">MIFINIVELFGGIGAFTKALKNMNIDHKIIDYVDIDKNCTKSYNALNNTNFSPKSVINYNLPIKKVDILMHGSPCQDFSNIGLKKGGKKGSGTRSSLLFETIRIIKESSIKPEYVIWENVKAVLNKNNKPVFMEYLNEMKGLGYVSSYSILNAMDFGIPQTRIRVFVISTLKKKSIDFNNLKQLEMPDIKNFLEKNVDEKYIVKQKSILAKINGTSSSNFKGRAKIITNHCYTITTNQVTIPNAGFIDLKSGNYRYLTEKECFRLMGFSDEDFKTLYKVFAPKHNQKSGILYKQAGNSIVVNVLQEIIREIIKKL</sequence>
<dbReference type="PANTHER" id="PTHR46098:SF1">
    <property type="entry name" value="TRNA (CYTOSINE(38)-C(5))-METHYLTRANSFERASE"/>
    <property type="match status" value="1"/>
</dbReference>
<name>J4W8B4_9FIRM</name>
<evidence type="ECO:0000256" key="7">
    <source>
        <dbReference type="RuleBase" id="RU000417"/>
    </source>
</evidence>
<dbReference type="EMBL" id="ALNK01000024">
    <property type="protein sequence ID" value="EJU22036.1"/>
    <property type="molecule type" value="Genomic_DNA"/>
</dbReference>
<dbReference type="Proteomes" id="UP000005244">
    <property type="component" value="Unassembled WGS sequence"/>
</dbReference>
<proteinExistence type="inferred from homology"/>
<protein>
    <recommendedName>
        <fullName evidence="7">Cytosine-specific methyltransferase</fullName>
        <ecNumber evidence="7">2.1.1.37</ecNumber>
    </recommendedName>
</protein>
<keyword evidence="2 5" id="KW-0808">Transferase</keyword>
<dbReference type="Gene3D" id="3.40.50.150">
    <property type="entry name" value="Vaccinia Virus protein VP39"/>
    <property type="match status" value="1"/>
</dbReference>
<evidence type="ECO:0000256" key="3">
    <source>
        <dbReference type="ARBA" id="ARBA00022691"/>
    </source>
</evidence>
<dbReference type="RefSeq" id="WP_009531173.1">
    <property type="nucleotide sequence ID" value="NZ_ALNK01000024.1"/>
</dbReference>
<dbReference type="PROSITE" id="PS51679">
    <property type="entry name" value="SAM_MT_C5"/>
    <property type="match status" value="1"/>
</dbReference>
<dbReference type="InterPro" id="IPR050750">
    <property type="entry name" value="C5-MTase"/>
</dbReference>
<dbReference type="REBASE" id="124980">
    <property type="entry name" value="M2.PbaOBRC8ORF466P"/>
</dbReference>
<dbReference type="GO" id="GO:0003886">
    <property type="term" value="F:DNA (cytosine-5-)-methyltransferase activity"/>
    <property type="evidence" value="ECO:0007669"/>
    <property type="project" value="UniProtKB-EC"/>
</dbReference>
<dbReference type="AlphaFoldDB" id="J4W8B4"/>
<dbReference type="PANTHER" id="PTHR46098">
    <property type="entry name" value="TRNA (CYTOSINE(38)-C(5))-METHYLTRANSFERASE"/>
    <property type="match status" value="1"/>
</dbReference>
<gene>
    <name evidence="8" type="primary">dcm</name>
    <name evidence="8" type="ORF">HMPREF1143_0467</name>
</gene>
<dbReference type="PRINTS" id="PR00105">
    <property type="entry name" value="C5METTRFRASE"/>
</dbReference>
<dbReference type="InterPro" id="IPR029063">
    <property type="entry name" value="SAM-dependent_MTases_sf"/>
</dbReference>
<organism evidence="8 9">
    <name type="scientific">Peptoanaerobacter stomatis</name>
    <dbReference type="NCBI Taxonomy" id="796937"/>
    <lineage>
        <taxon>Bacteria</taxon>
        <taxon>Bacillati</taxon>
        <taxon>Bacillota</taxon>
        <taxon>Clostridia</taxon>
        <taxon>Peptostreptococcales</taxon>
        <taxon>Filifactoraceae</taxon>
        <taxon>Peptoanaerobacter</taxon>
    </lineage>
</organism>
<dbReference type="NCBIfam" id="TIGR00675">
    <property type="entry name" value="dcm"/>
    <property type="match status" value="1"/>
</dbReference>
<accession>J4W8B4</accession>
<dbReference type="EC" id="2.1.1.37" evidence="7"/>